<protein>
    <submittedName>
        <fullName evidence="2">Uncharacterized protein</fullName>
    </submittedName>
</protein>
<dbReference type="Proteomes" id="UP000230709">
    <property type="component" value="Chromosome"/>
</dbReference>
<proteinExistence type="predicted"/>
<dbReference type="STRING" id="595536.GCA_000178815_00759"/>
<evidence type="ECO:0000313" key="2">
    <source>
        <dbReference type="EMBL" id="ATQ66616.1"/>
    </source>
</evidence>
<dbReference type="EMBL" id="CP023737">
    <property type="protein sequence ID" value="ATQ66616.1"/>
    <property type="molecule type" value="Genomic_DNA"/>
</dbReference>
<organism evidence="2 3">
    <name type="scientific">Methylosinus trichosporium (strain ATCC 35070 / NCIMB 11131 / UNIQEM 75 / OB3b)</name>
    <dbReference type="NCBI Taxonomy" id="595536"/>
    <lineage>
        <taxon>Bacteria</taxon>
        <taxon>Pseudomonadati</taxon>
        <taxon>Pseudomonadota</taxon>
        <taxon>Alphaproteobacteria</taxon>
        <taxon>Hyphomicrobiales</taxon>
        <taxon>Methylocystaceae</taxon>
        <taxon>Methylosinus</taxon>
    </lineage>
</organism>
<sequence length="92" mass="9715">MDAFEISETGTNCRPAALMRDTQSRGRRDAAAAVTPLRRQRATLSLAQLIRAAMLLAAGFACAAGLRAGSAGAQTWSKDGMPAHVRMVNGDR</sequence>
<gene>
    <name evidence="2" type="ORF">CQW49_00930</name>
</gene>
<dbReference type="AlphaFoldDB" id="A0A2D2CVE9"/>
<dbReference type="RefSeq" id="WP_003610921.1">
    <property type="nucleotide sequence ID" value="NZ_ADVE02000001.1"/>
</dbReference>
<name>A0A2D2CVE9_METT3</name>
<accession>A0A2D2CVE9</accession>
<dbReference type="KEGG" id="mtw:CQW49_00930"/>
<keyword evidence="3" id="KW-1185">Reference proteome</keyword>
<reference evidence="3" key="1">
    <citation type="submission" date="2017-10" db="EMBL/GenBank/DDBJ databases">
        <title>Completed PacBio SMRT sequence of Methylosinus trichosporium OB3b reveals presence of a third large plasmid.</title>
        <authorList>
            <person name="Charles T.C."/>
            <person name="Lynch M.D.J."/>
            <person name="Heil J.R."/>
            <person name="Cheng J."/>
        </authorList>
    </citation>
    <scope>NUCLEOTIDE SEQUENCE [LARGE SCALE GENOMIC DNA]</scope>
    <source>
        <strain evidence="3">OB3b</strain>
    </source>
</reference>
<feature type="region of interest" description="Disordered" evidence="1">
    <location>
        <begin position="1"/>
        <end position="33"/>
    </location>
</feature>
<evidence type="ECO:0000256" key="1">
    <source>
        <dbReference type="SAM" id="MobiDB-lite"/>
    </source>
</evidence>
<evidence type="ECO:0000313" key="3">
    <source>
        <dbReference type="Proteomes" id="UP000230709"/>
    </source>
</evidence>